<organism evidence="2 3">
    <name type="scientific">Tritrichomonas foetus</name>
    <dbReference type="NCBI Taxonomy" id="1144522"/>
    <lineage>
        <taxon>Eukaryota</taxon>
        <taxon>Metamonada</taxon>
        <taxon>Parabasalia</taxon>
        <taxon>Tritrichomonadida</taxon>
        <taxon>Tritrichomonadidae</taxon>
        <taxon>Tritrichomonas</taxon>
    </lineage>
</organism>
<name>A0A1J4KB13_9EUKA</name>
<dbReference type="AlphaFoldDB" id="A0A1J4KB13"/>
<feature type="transmembrane region" description="Helical" evidence="1">
    <location>
        <begin position="7"/>
        <end position="29"/>
    </location>
</feature>
<sequence>MAQKIEYILIIWLFEINIHFIFMLVAFLLCFVSSAKKITIKPNITSSAFNRTKGFDVLQQKHMVSPGKDSGVSGFAKTVNYYNHSSKKVDTASVWFVKGGTLMSDMICTVYRIDEFGNSFPILGPVTIPGDDYKTGYVLQPAMNHISGKYVLYFLHVTKSRMTFNEINETGFFSSPTVNSGMLQVIGKDLLSLEEDYILHAYIPDIGKQGAMIFRQPLFCVPADEKYYACIPLLSFDVESRTFSQVMIPDMLNGRSNKLQDPVYTITVDNKRRRVLLISKLTHQRKVGDDEVYKYQYIDFDCPIWLNGVKGTSGIPDTEPSYYSSYQRNLTKPNEVHFKNYEDQLPFSKKFISSKSSHKSVKAAFAFERKILFYQEASLSTHTIRTTNSGFCIGDYCTVPYQVPADWGRNGKYESQDNRADYSDRFGIRVIQISDKPDKPGTYVTHNKDVAAIYLDLREIANDQGIYSKFAGSCTIEFVVPPVTNENGVVSFTSLPLTVVYRCRQNFMTYTITIDPNQAKITDVEDDQLPIGVPADINFIPSREILYLFDSENPKQADFKQQTVSLIAEYDEVVQKYDNIAYFVGYDFNSFVHTNLIGQLKFIDRQVLQDLEGTEYKDVHIKLSVIPLPEGQSALFIDQIGKKIGIQSPRYSSSFEIVGVDNNKRSSLEWQIDEGNNQDSARYFEREFHLKNCDLTFNHPDAHGTVTVEMRGDAFIDNSRISMKNPNHTLALRVYNAISMDCKNLANNVKISTGQTKSGMRYQYKDGYRLFDGAGQSRYLFLGRNMCGISSSHPNEKGVRKIELTSIAENVVVERGYGFDTIQSNYLIFTSFVRFHSNFCEKNVY</sequence>
<evidence type="ECO:0000313" key="2">
    <source>
        <dbReference type="EMBL" id="OHT08607.1"/>
    </source>
</evidence>
<dbReference type="EMBL" id="MLAK01000662">
    <property type="protein sequence ID" value="OHT08607.1"/>
    <property type="molecule type" value="Genomic_DNA"/>
</dbReference>
<evidence type="ECO:0000313" key="3">
    <source>
        <dbReference type="Proteomes" id="UP000179807"/>
    </source>
</evidence>
<proteinExistence type="predicted"/>
<evidence type="ECO:0000256" key="1">
    <source>
        <dbReference type="SAM" id="Phobius"/>
    </source>
</evidence>
<dbReference type="VEuPathDB" id="TrichDB:TRFO_22791"/>
<dbReference type="RefSeq" id="XP_068361743.1">
    <property type="nucleotide sequence ID" value="XM_068502768.1"/>
</dbReference>
<dbReference type="GeneID" id="94837472"/>
<protein>
    <submittedName>
        <fullName evidence="2">Uncharacterized protein</fullName>
    </submittedName>
</protein>
<dbReference type="Proteomes" id="UP000179807">
    <property type="component" value="Unassembled WGS sequence"/>
</dbReference>
<comment type="caution">
    <text evidence="2">The sequence shown here is derived from an EMBL/GenBank/DDBJ whole genome shotgun (WGS) entry which is preliminary data.</text>
</comment>
<reference evidence="2" key="1">
    <citation type="submission" date="2016-10" db="EMBL/GenBank/DDBJ databases">
        <authorList>
            <person name="Benchimol M."/>
            <person name="Almeida L.G."/>
            <person name="Vasconcelos A.T."/>
            <person name="Perreira-Neves A."/>
            <person name="Rosa I.A."/>
            <person name="Tasca T."/>
            <person name="Bogo M.R."/>
            <person name="de Souza W."/>
        </authorList>
    </citation>
    <scope>NUCLEOTIDE SEQUENCE [LARGE SCALE GENOMIC DNA]</scope>
    <source>
        <strain evidence="2">K</strain>
    </source>
</reference>
<keyword evidence="1" id="KW-1133">Transmembrane helix</keyword>
<accession>A0A1J4KB13</accession>
<gene>
    <name evidence="2" type="ORF">TRFO_22791</name>
</gene>
<keyword evidence="3" id="KW-1185">Reference proteome</keyword>
<keyword evidence="1" id="KW-0472">Membrane</keyword>
<keyword evidence="1" id="KW-0812">Transmembrane</keyword>